<organism evidence="2">
    <name type="scientific">Anopheles darlingi</name>
    <name type="common">Mosquito</name>
    <dbReference type="NCBI Taxonomy" id="43151"/>
    <lineage>
        <taxon>Eukaryota</taxon>
        <taxon>Metazoa</taxon>
        <taxon>Ecdysozoa</taxon>
        <taxon>Arthropoda</taxon>
        <taxon>Hexapoda</taxon>
        <taxon>Insecta</taxon>
        <taxon>Pterygota</taxon>
        <taxon>Neoptera</taxon>
        <taxon>Endopterygota</taxon>
        <taxon>Diptera</taxon>
        <taxon>Nematocera</taxon>
        <taxon>Culicoidea</taxon>
        <taxon>Culicidae</taxon>
        <taxon>Anophelinae</taxon>
        <taxon>Anopheles</taxon>
    </lineage>
</organism>
<keyword evidence="1" id="KW-0732">Signal</keyword>
<accession>A0A2M4DJK2</accession>
<feature type="chain" id="PRO_5014876139" evidence="1">
    <location>
        <begin position="23"/>
        <end position="161"/>
    </location>
</feature>
<evidence type="ECO:0000313" key="2">
    <source>
        <dbReference type="EMBL" id="MBW77722.1"/>
    </source>
</evidence>
<reference evidence="2" key="1">
    <citation type="submission" date="2018-01" db="EMBL/GenBank/DDBJ databases">
        <title>An insight into the sialome of Amazonian anophelines.</title>
        <authorList>
            <person name="Ribeiro J.M."/>
            <person name="Scarpassa V."/>
            <person name="Calvo E."/>
        </authorList>
    </citation>
    <scope>NUCLEOTIDE SEQUENCE</scope>
</reference>
<proteinExistence type="predicted"/>
<dbReference type="EMBL" id="GGFL01013544">
    <property type="protein sequence ID" value="MBW77722.1"/>
    <property type="molecule type" value="Transcribed_RNA"/>
</dbReference>
<name>A0A2M4DJK2_ANODA</name>
<evidence type="ECO:0000256" key="1">
    <source>
        <dbReference type="SAM" id="SignalP"/>
    </source>
</evidence>
<sequence length="161" mass="17591">MAFSRSLSFALSLSLPPSLSMCVDVKDAALPLATRSVPHDRVLPVGFCCDVARRCLTMHFSFLAKRIHSGLWGGGGGGISNDAAHRWGWVAGWVVTPRAMQICSFPSAVCIQLKMHRHCLEGGEEGKRCSKADGLRVARAVHILFPIPNPRRALEAWWGLD</sequence>
<protein>
    <submittedName>
        <fullName evidence="2">Putative secreted protein</fullName>
    </submittedName>
</protein>
<dbReference type="AlphaFoldDB" id="A0A2M4DJK2"/>
<feature type="signal peptide" evidence="1">
    <location>
        <begin position="1"/>
        <end position="22"/>
    </location>
</feature>